<dbReference type="GO" id="GO:0016810">
    <property type="term" value="F:hydrolase activity, acting on carbon-nitrogen (but not peptide) bonds"/>
    <property type="evidence" value="ECO:0007669"/>
    <property type="project" value="InterPro"/>
</dbReference>
<dbReference type="InterPro" id="IPR033932">
    <property type="entry name" value="YtcJ-like"/>
</dbReference>
<organism evidence="2 3">
    <name type="scientific">Candidatus Planktophila sulfonica</name>
    <dbReference type="NCBI Taxonomy" id="1884904"/>
    <lineage>
        <taxon>Bacteria</taxon>
        <taxon>Bacillati</taxon>
        <taxon>Actinomycetota</taxon>
        <taxon>Actinomycetes</taxon>
        <taxon>Candidatus Nanopelagicales</taxon>
        <taxon>Candidatus Nanopelagicaceae</taxon>
        <taxon>Candidatus Planktophila</taxon>
    </lineage>
</organism>
<keyword evidence="3" id="KW-1185">Reference proteome</keyword>
<dbReference type="EMBL" id="CP016773">
    <property type="protein sequence ID" value="ASY15454.1"/>
    <property type="molecule type" value="Genomic_DNA"/>
</dbReference>
<feature type="domain" description="Amidohydrolase 3" evidence="1">
    <location>
        <begin position="44"/>
        <end position="509"/>
    </location>
</feature>
<dbReference type="Gene3D" id="2.30.40.10">
    <property type="entry name" value="Urease, subunit C, domain 1"/>
    <property type="match status" value="1"/>
</dbReference>
<evidence type="ECO:0000259" key="1">
    <source>
        <dbReference type="Pfam" id="PF07969"/>
    </source>
</evidence>
<dbReference type="CDD" id="cd01300">
    <property type="entry name" value="YtcJ_like"/>
    <property type="match status" value="1"/>
</dbReference>
<keyword evidence="2" id="KW-0378">Hydrolase</keyword>
<gene>
    <name evidence="2" type="ORF">A1sIA56_00670</name>
</gene>
<dbReference type="Proteomes" id="UP000217215">
    <property type="component" value="Chromosome"/>
</dbReference>
<dbReference type="InterPro" id="IPR013108">
    <property type="entry name" value="Amidohydro_3"/>
</dbReference>
<sequence length="519" mass="56700">MKTLYANGEIWCSRGRYTEAVLVENHEIIALGSDALSAQYDEKIDLEGKFLAPGFIDAHAHPLFAGRESQGPLLNGLQSVDEMVAEVARYAAANPNKSWIIGGAYEASVVAGGDFEAAWLDKAVSNIPVVLHAVDHHTVWVNSKALELSGITDATQDPDGGSIARYADGSPKGTLREPSAIDLILSNTPVRTIEDDVAAIAWACEQYRAAGVTSTTDAWVEPGMPEAYIAASRSGALTIDTNLFFLAQPESWRSRSKDFLHFRKEIESLGEDSKLHAKTVKFICDGALSAGTAALLDPYLDDPQSRGLMIWNDDELLDAMVHFDAAGFQIHAHAIGDAAIRQALDAIEAMQRVNPRWDRRPVIAHAQLIHPDDLPRFAKLGVIANIQPLWTYLDPMNAQLIEPRIGADRNNQQYQLNSLQKSGARIAYGSDWPVTSHLPLEALAVPTHRTAPGSDKAWSPQEAISIEDSLVHYTEDAAYSNFWNKGVIAVGADADFVILNQNPIKTDISQCYVVPQPHR</sequence>
<dbReference type="KEGG" id="psuf:A1sIA56_00670"/>
<dbReference type="SUPFAM" id="SSF51338">
    <property type="entry name" value="Composite domain of metallo-dependent hydrolases"/>
    <property type="match status" value="1"/>
</dbReference>
<dbReference type="Pfam" id="PF07969">
    <property type="entry name" value="Amidohydro_3"/>
    <property type="match status" value="1"/>
</dbReference>
<evidence type="ECO:0000313" key="3">
    <source>
        <dbReference type="Proteomes" id="UP000217215"/>
    </source>
</evidence>
<dbReference type="Gene3D" id="3.20.20.140">
    <property type="entry name" value="Metal-dependent hydrolases"/>
    <property type="match status" value="1"/>
</dbReference>
<protein>
    <submittedName>
        <fullName evidence="2">Metal dependent amidohydrolase</fullName>
    </submittedName>
</protein>
<dbReference type="AlphaFoldDB" id="A0A249KF87"/>
<evidence type="ECO:0000313" key="2">
    <source>
        <dbReference type="EMBL" id="ASY15454.1"/>
    </source>
</evidence>
<dbReference type="PANTHER" id="PTHR22642:SF20">
    <property type="entry name" value="AMIDOHYDROLASE 3 DOMAIN-CONTAINING PROTEIN"/>
    <property type="match status" value="1"/>
</dbReference>
<dbReference type="SUPFAM" id="SSF51556">
    <property type="entry name" value="Metallo-dependent hydrolases"/>
    <property type="match status" value="1"/>
</dbReference>
<dbReference type="RefSeq" id="WP_095673050.1">
    <property type="nucleotide sequence ID" value="NZ_CP016773.1"/>
</dbReference>
<name>A0A249KF87_9ACTN</name>
<dbReference type="Gene3D" id="3.10.310.70">
    <property type="match status" value="1"/>
</dbReference>
<accession>A0A249KF87</accession>
<dbReference type="OrthoDB" id="3173428at2"/>
<reference evidence="2 3" key="1">
    <citation type="submission" date="2016-07" db="EMBL/GenBank/DDBJ databases">
        <title>High microdiversification within the ubiquitous acI lineage of Actinobacteria.</title>
        <authorList>
            <person name="Neuenschwander S.M."/>
            <person name="Salcher M."/>
            <person name="Ghai R."/>
            <person name="Pernthaler J."/>
        </authorList>
    </citation>
    <scope>NUCLEOTIDE SEQUENCE [LARGE SCALE GENOMIC DNA]</scope>
    <source>
        <strain evidence="2">MMS-IA-56</strain>
    </source>
</reference>
<dbReference type="InterPro" id="IPR011059">
    <property type="entry name" value="Metal-dep_hydrolase_composite"/>
</dbReference>
<dbReference type="InterPro" id="IPR032466">
    <property type="entry name" value="Metal_Hydrolase"/>
</dbReference>
<proteinExistence type="predicted"/>
<dbReference type="PANTHER" id="PTHR22642">
    <property type="entry name" value="IMIDAZOLONEPROPIONASE"/>
    <property type="match status" value="1"/>
</dbReference>